<name>A0A359YG73_STRPA</name>
<dbReference type="AlphaFoldDB" id="A0A359YG73"/>
<sequence length="147" mass="16301">MKNFKRLLLAVVAVFAAVLLVACGAKSDNGTYVFEPTKDEIKDIMPSEFQSLIGDNYSFTISITINDKKGEMKVDTNAGGQNVNQVIDLEVDQKAKTLVSKNEYGKAEITYQVSGNVLTIKDVKNSLMGDTDMFNNYMKIAKFKKVK</sequence>
<proteinExistence type="predicted"/>
<dbReference type="Proteomes" id="UP000441330">
    <property type="component" value="Unassembled WGS sequence"/>
</dbReference>
<dbReference type="PROSITE" id="PS51257">
    <property type="entry name" value="PROKAR_LIPOPROTEIN"/>
    <property type="match status" value="1"/>
</dbReference>
<organism evidence="1 2">
    <name type="scientific">Streptococcus parasanguinis</name>
    <dbReference type="NCBI Taxonomy" id="1318"/>
    <lineage>
        <taxon>Bacteria</taxon>
        <taxon>Bacillati</taxon>
        <taxon>Bacillota</taxon>
        <taxon>Bacilli</taxon>
        <taxon>Lactobacillales</taxon>
        <taxon>Streptococcaceae</taxon>
        <taxon>Streptococcus</taxon>
    </lineage>
</organism>
<dbReference type="RefSeq" id="WP_061455579.1">
    <property type="nucleotide sequence ID" value="NZ_JADNLT010000001.1"/>
</dbReference>
<gene>
    <name evidence="1" type="ORF">GMC94_06815</name>
</gene>
<reference evidence="1 2" key="1">
    <citation type="journal article" date="2019" name="Nat. Med.">
        <title>A library of human gut bacterial isolates paired with longitudinal multiomics data enables mechanistic microbiome research.</title>
        <authorList>
            <person name="Poyet M."/>
            <person name="Groussin M."/>
            <person name="Gibbons S.M."/>
            <person name="Avila-Pacheco J."/>
            <person name="Jiang X."/>
            <person name="Kearney S.M."/>
            <person name="Perrotta A.R."/>
            <person name="Berdy B."/>
            <person name="Zhao S."/>
            <person name="Lieberman T.D."/>
            <person name="Swanson P.K."/>
            <person name="Smith M."/>
            <person name="Roesemann S."/>
            <person name="Alexander J.E."/>
            <person name="Rich S.A."/>
            <person name="Livny J."/>
            <person name="Vlamakis H."/>
            <person name="Clish C."/>
            <person name="Bullock K."/>
            <person name="Deik A."/>
            <person name="Scott J."/>
            <person name="Pierce K.A."/>
            <person name="Xavier R.J."/>
            <person name="Alm E.J."/>
        </authorList>
    </citation>
    <scope>NUCLEOTIDE SEQUENCE [LARGE SCALE GENOMIC DNA]</scope>
    <source>
        <strain evidence="1 2">BIOML-A1</strain>
    </source>
</reference>
<evidence type="ECO:0000313" key="2">
    <source>
        <dbReference type="Proteomes" id="UP000441330"/>
    </source>
</evidence>
<evidence type="ECO:0000313" key="1">
    <source>
        <dbReference type="EMBL" id="MTS54578.1"/>
    </source>
</evidence>
<protein>
    <submittedName>
        <fullName evidence="1">Uncharacterized protein</fullName>
    </submittedName>
</protein>
<dbReference type="EMBL" id="WMZJ01000004">
    <property type="protein sequence ID" value="MTS54578.1"/>
    <property type="molecule type" value="Genomic_DNA"/>
</dbReference>
<accession>A0A359YG73</accession>
<comment type="caution">
    <text evidence="1">The sequence shown here is derived from an EMBL/GenBank/DDBJ whole genome shotgun (WGS) entry which is preliminary data.</text>
</comment>